<dbReference type="SFLD" id="SFLDS00001">
    <property type="entry name" value="Enolase"/>
    <property type="match status" value="1"/>
</dbReference>
<dbReference type="SUPFAM" id="SSF54826">
    <property type="entry name" value="Enolase N-terminal domain-like"/>
    <property type="match status" value="1"/>
</dbReference>
<name>A0A2K3YIP6_9STAP</name>
<keyword evidence="3" id="KW-0460">Magnesium</keyword>
<dbReference type="Proteomes" id="UP000242752">
    <property type="component" value="Unassembled WGS sequence"/>
</dbReference>
<evidence type="ECO:0000256" key="1">
    <source>
        <dbReference type="ARBA" id="ARBA00001968"/>
    </source>
</evidence>
<evidence type="ECO:0000256" key="4">
    <source>
        <dbReference type="ARBA" id="ARBA00023239"/>
    </source>
</evidence>
<accession>A0A2K3YIP6</accession>
<dbReference type="OrthoDB" id="9774531at2"/>
<comment type="caution">
    <text evidence="8">The sequence shown here is derived from an EMBL/GenBank/DDBJ whole genome shotgun (WGS) entry which is preliminary data.</text>
</comment>
<evidence type="ECO:0000256" key="3">
    <source>
        <dbReference type="ARBA" id="ARBA00022842"/>
    </source>
</evidence>
<dbReference type="PANTHER" id="PTHR48073:SF5">
    <property type="entry name" value="O-SUCCINYLBENZOATE SYNTHASE"/>
    <property type="match status" value="1"/>
</dbReference>
<evidence type="ECO:0000256" key="2">
    <source>
        <dbReference type="ARBA" id="ARBA00022723"/>
    </source>
</evidence>
<dbReference type="Pfam" id="PF13378">
    <property type="entry name" value="MR_MLE_C"/>
    <property type="match status" value="1"/>
</dbReference>
<dbReference type="GO" id="GO:0043748">
    <property type="term" value="F:O-succinylbenzoate synthase activity"/>
    <property type="evidence" value="ECO:0007669"/>
    <property type="project" value="UniProtKB-EC"/>
</dbReference>
<dbReference type="GO" id="GO:0046872">
    <property type="term" value="F:metal ion binding"/>
    <property type="evidence" value="ECO:0007669"/>
    <property type="project" value="UniProtKB-KW"/>
</dbReference>
<proteinExistence type="predicted"/>
<keyword evidence="9" id="KW-1185">Reference proteome</keyword>
<evidence type="ECO:0000256" key="6">
    <source>
        <dbReference type="NCBIfam" id="TIGR01928"/>
    </source>
</evidence>
<dbReference type="InterPro" id="IPR029065">
    <property type="entry name" value="Enolase_C-like"/>
</dbReference>
<evidence type="ECO:0000259" key="7">
    <source>
        <dbReference type="Pfam" id="PF13378"/>
    </source>
</evidence>
<reference evidence="8 9" key="1">
    <citation type="submission" date="2017-08" db="EMBL/GenBank/DDBJ databases">
        <title>Draft genome sequences of 64 type strains of genus Staph aureus.</title>
        <authorList>
            <person name="Cole K."/>
            <person name="Golubchik T."/>
            <person name="Russell J."/>
            <person name="Foster D."/>
            <person name="Llewelyn M."/>
            <person name="Wilson D."/>
            <person name="Crook D."/>
            <person name="Paul J."/>
        </authorList>
    </citation>
    <scope>NUCLEOTIDE SEQUENCE [LARGE SCALE GENOMIC DNA]</scope>
    <source>
        <strain evidence="8 9">DSM 21968</strain>
    </source>
</reference>
<organism evidence="8 9">
    <name type="scientific">Staphylococcus rostri</name>
    <dbReference type="NCBI Taxonomy" id="522262"/>
    <lineage>
        <taxon>Bacteria</taxon>
        <taxon>Bacillati</taxon>
        <taxon>Bacillota</taxon>
        <taxon>Bacilli</taxon>
        <taxon>Bacillales</taxon>
        <taxon>Staphylococcaceae</taxon>
        <taxon>Staphylococcus</taxon>
    </lineage>
</organism>
<dbReference type="PANTHER" id="PTHR48073">
    <property type="entry name" value="O-SUCCINYLBENZOATE SYNTHASE-RELATED"/>
    <property type="match status" value="1"/>
</dbReference>
<dbReference type="GO" id="GO:0009234">
    <property type="term" value="P:menaquinone biosynthetic process"/>
    <property type="evidence" value="ECO:0007669"/>
    <property type="project" value="UniProtKB-UniRule"/>
</dbReference>
<dbReference type="AlphaFoldDB" id="A0A2K3YIP6"/>
<dbReference type="InterPro" id="IPR036849">
    <property type="entry name" value="Enolase-like_C_sf"/>
</dbReference>
<dbReference type="InterPro" id="IPR029017">
    <property type="entry name" value="Enolase-like_N"/>
</dbReference>
<dbReference type="EMBL" id="PPRF01000077">
    <property type="protein sequence ID" value="PNZ25461.1"/>
    <property type="molecule type" value="Genomic_DNA"/>
</dbReference>
<evidence type="ECO:0000313" key="8">
    <source>
        <dbReference type="EMBL" id="PNZ25461.1"/>
    </source>
</evidence>
<keyword evidence="2" id="KW-0479">Metal-binding</keyword>
<dbReference type="Gene3D" id="3.20.20.120">
    <property type="entry name" value="Enolase-like C-terminal domain"/>
    <property type="match status" value="1"/>
</dbReference>
<evidence type="ECO:0000313" key="9">
    <source>
        <dbReference type="Proteomes" id="UP000242752"/>
    </source>
</evidence>
<comment type="cofactor">
    <cofactor evidence="1">
        <name>a divalent metal cation</name>
        <dbReference type="ChEBI" id="CHEBI:60240"/>
    </cofactor>
</comment>
<keyword evidence="4" id="KW-0456">Lyase</keyword>
<protein>
    <recommendedName>
        <fullName evidence="5 6">o-succinylbenzoate synthase</fullName>
        <ecNumber evidence="5 6">4.2.1.113</ecNumber>
    </recommendedName>
</protein>
<feature type="domain" description="Enolase C-terminal" evidence="7">
    <location>
        <begin position="139"/>
        <end position="312"/>
    </location>
</feature>
<evidence type="ECO:0000256" key="5">
    <source>
        <dbReference type="ARBA" id="ARBA00029491"/>
    </source>
</evidence>
<sequence length="330" mass="37562">MKLLELHFYEFAPTFKHKIQTPKVTMTSRKTLFVGIIDDTGKEWFGECNAFETDWYHFETIASVKKVLSQWFEAVKGQNVNRFTEAQALVEPLNDTPAARATVMMALYQMFHDLPSFEVPMTITVNGDMQHRLVRLDHAARIKIKWNCNIVEQVKMLAVMYPDVPITTDANQTLSVHDLPLLHALAKYRLAYIEEPFPTLTEAQNVEDLPPIAIDEQAIDEETIMQAVERHGAKVVVIKPFRVGGIDRALTLIEQLQARDVTVVVGGMYECGLSRYFTALASRYGDYAGDVTSEGYYFAEDVVERAGQLKQGKLLFEPPVIKPRVLRRYS</sequence>
<dbReference type="Gene3D" id="3.30.390.10">
    <property type="entry name" value="Enolase-like, N-terminal domain"/>
    <property type="match status" value="1"/>
</dbReference>
<dbReference type="RefSeq" id="WP_103358810.1">
    <property type="nucleotide sequence ID" value="NZ_PPRF01000077.1"/>
</dbReference>
<dbReference type="InterPro" id="IPR010197">
    <property type="entry name" value="OSBS/NAAAR"/>
</dbReference>
<gene>
    <name evidence="8" type="primary">menC</name>
    <name evidence="8" type="ORF">CD122_09875</name>
</gene>
<dbReference type="NCBIfam" id="TIGR01928">
    <property type="entry name" value="menC_lowGC_arch"/>
    <property type="match status" value="1"/>
</dbReference>
<dbReference type="SUPFAM" id="SSF51604">
    <property type="entry name" value="Enolase C-terminal domain-like"/>
    <property type="match status" value="1"/>
</dbReference>
<dbReference type="EC" id="4.2.1.113" evidence="5 6"/>